<dbReference type="InterPro" id="IPR011762">
    <property type="entry name" value="COA_CT_N"/>
</dbReference>
<dbReference type="Pfam" id="PF01039">
    <property type="entry name" value="Carboxyl_trans"/>
    <property type="match status" value="1"/>
</dbReference>
<dbReference type="AlphaFoldDB" id="A0A9Y1BM20"/>
<dbReference type="SUPFAM" id="SSF52096">
    <property type="entry name" value="ClpP/crotonase"/>
    <property type="match status" value="2"/>
</dbReference>
<dbReference type="GO" id="GO:0004658">
    <property type="term" value="F:propionyl-CoA carboxylase activity"/>
    <property type="evidence" value="ECO:0007669"/>
    <property type="project" value="TreeGrafter"/>
</dbReference>
<name>A0A9Y1BM20_9ARCH</name>
<dbReference type="Proteomes" id="UP001201020">
    <property type="component" value="Chromosome"/>
</dbReference>
<sequence length="524" mass="57863">MARITHIGHDKGILEEKRQTILSLREKSLKGGGEEKIASQHNKGKLTARERIELLVDENSFCEIDQIRKSQHSELEMEKIEGDGVVTGYATINGRRVFIYSQDFTVLGGSLGKTHAKKICKVMDLALQSGCPIIGLLDSGGARIQEGIDSLAGYGEIFYRNVMSSGVIPQVSIILGPCAGGAVYSPALTDFIIMNQINSFMFVTGPQVVKTVTGEDVSFYDLGGSEVHSSLSGVSHLVGEDEEETINLAKRLLSYLPSNNLDDPPQEIDDIEENDQDILSDIIPEQENEPYDMKKVVETVLDQDSFFELQENWAKNIIVGFGRLEGLTVGIIANQPLFLGGAIEYNAADKAARFIRFCDSFNIPIITFVDVPGFMPGLKQEEEGIIRHGAKMLFAYSEATVPKLAVITRKAYGGAYIVMSSKHLGADINFAWPTAEIAVMGAEGACNIIYRKELKKAENPEQALQDFVVKYKKQFSNPIRAAEKGYVDKVILPEETRIELSNALKFLQNKRIDTPKRKHGNIPL</sequence>
<dbReference type="PROSITE" id="PS50980">
    <property type="entry name" value="COA_CT_NTER"/>
    <property type="match status" value="1"/>
</dbReference>
<gene>
    <name evidence="4" type="ORF">K9W45_01875</name>
</gene>
<dbReference type="InterPro" id="IPR051047">
    <property type="entry name" value="AccD/PCCB"/>
</dbReference>
<evidence type="ECO:0000313" key="4">
    <source>
        <dbReference type="EMBL" id="UJG41225.1"/>
    </source>
</evidence>
<feature type="domain" description="CoA carboxyltransferase C-terminal" evidence="3">
    <location>
        <begin position="263"/>
        <end position="509"/>
    </location>
</feature>
<evidence type="ECO:0000259" key="3">
    <source>
        <dbReference type="PROSITE" id="PS50989"/>
    </source>
</evidence>
<dbReference type="PANTHER" id="PTHR43842">
    <property type="entry name" value="PROPIONYL-COA CARBOXYLASE BETA CHAIN"/>
    <property type="match status" value="1"/>
</dbReference>
<comment type="similarity">
    <text evidence="1">Belongs to the AccD/PCCB family.</text>
</comment>
<dbReference type="FunFam" id="3.90.226.10:FF:000017">
    <property type="entry name" value="Propionyl-CoA carboxylase subunit beta 5"/>
    <property type="match status" value="1"/>
</dbReference>
<dbReference type="PROSITE" id="PS50989">
    <property type="entry name" value="COA_CT_CTER"/>
    <property type="match status" value="1"/>
</dbReference>
<dbReference type="PANTHER" id="PTHR43842:SF2">
    <property type="entry name" value="PROPIONYL-COA CARBOXYLASE BETA CHAIN, MITOCHONDRIAL"/>
    <property type="match status" value="1"/>
</dbReference>
<accession>A0A9Y1BM20</accession>
<dbReference type="EMBL" id="CP084166">
    <property type="protein sequence ID" value="UJG41225.1"/>
    <property type="molecule type" value="Genomic_DNA"/>
</dbReference>
<dbReference type="InterPro" id="IPR034733">
    <property type="entry name" value="AcCoA_carboxyl_beta"/>
</dbReference>
<reference evidence="4" key="1">
    <citation type="journal article" date="2022" name="Nat. Microbiol.">
        <title>Unique mobile elements and scalable gene flow at the prokaryote-eukaryote boundary revealed by circularized Asgard archaea genomes.</title>
        <authorList>
            <person name="Wu F."/>
            <person name="Speth D.R."/>
            <person name="Philosof A."/>
            <person name="Cremiere A."/>
            <person name="Narayanan A."/>
            <person name="Barco R.A."/>
            <person name="Connon S.A."/>
            <person name="Amend J.P."/>
            <person name="Antoshechkin I.A."/>
            <person name="Orphan V.J."/>
        </authorList>
    </citation>
    <scope>NUCLEOTIDE SEQUENCE</scope>
    <source>
        <strain evidence="4">PM71</strain>
    </source>
</reference>
<feature type="domain" description="CoA carboxyltransferase N-terminal" evidence="2">
    <location>
        <begin position="14"/>
        <end position="268"/>
    </location>
</feature>
<dbReference type="InterPro" id="IPR011763">
    <property type="entry name" value="COA_CT_C"/>
</dbReference>
<dbReference type="FunFam" id="3.90.226.10:FF:000016">
    <property type="entry name" value="Propionyl-CoA carboxylase, beta subunit"/>
    <property type="match status" value="1"/>
</dbReference>
<dbReference type="Gene3D" id="3.90.226.10">
    <property type="entry name" value="2-enoyl-CoA Hydratase, Chain A, domain 1"/>
    <property type="match status" value="2"/>
</dbReference>
<evidence type="ECO:0000259" key="2">
    <source>
        <dbReference type="PROSITE" id="PS50980"/>
    </source>
</evidence>
<proteinExistence type="inferred from homology"/>
<protein>
    <submittedName>
        <fullName evidence="4">Acyl-CoA carboxylase subunit beta</fullName>
    </submittedName>
</protein>
<dbReference type="InterPro" id="IPR029045">
    <property type="entry name" value="ClpP/crotonase-like_dom_sf"/>
</dbReference>
<organism evidence="4">
    <name type="scientific">Candidatus Heimdallarchaeum aukensis</name>
    <dbReference type="NCBI Taxonomy" id="2876573"/>
    <lineage>
        <taxon>Archaea</taxon>
        <taxon>Promethearchaeati</taxon>
        <taxon>Candidatus Heimdallarchaeota</taxon>
        <taxon>Candidatus Heimdallarchaeia (ex Rinke et al. 2021) (nom. nud.)</taxon>
        <taxon>Candidatus Heimdallarchaeales</taxon>
        <taxon>Candidatus Heimdallarchaeaceae</taxon>
        <taxon>Candidatus Heimdallarchaeum</taxon>
    </lineage>
</organism>
<evidence type="ECO:0000256" key="1">
    <source>
        <dbReference type="ARBA" id="ARBA00006102"/>
    </source>
</evidence>